<dbReference type="Pfam" id="PF03544">
    <property type="entry name" value="TonB_C"/>
    <property type="match status" value="1"/>
</dbReference>
<dbReference type="RefSeq" id="WP_139448512.1">
    <property type="nucleotide sequence ID" value="NZ_SMDR01000002.1"/>
</dbReference>
<evidence type="ECO:0000256" key="3">
    <source>
        <dbReference type="ARBA" id="ARBA00022989"/>
    </source>
</evidence>
<feature type="domain" description="Peptidase M56" evidence="7">
    <location>
        <begin position="9"/>
        <end position="260"/>
    </location>
</feature>
<dbReference type="EMBL" id="SMDR01000002">
    <property type="protein sequence ID" value="TNJ33770.1"/>
    <property type="molecule type" value="Genomic_DNA"/>
</dbReference>
<sequence>MVGELSAWLAEATLAVAAAILLVLLLRRPLRAAFGAGAAYAAWGLVPAVLLASMLPAAVVPTAPRMVAVVAAGVAGMPAMVTTPQVDYRAWALSLWGLGLLITWWLLVRQQRSFLRGLGALHRRADGLLESESVAGLPAVIGWRSQIVLPRDFEQRYDSLERQLVLCHEGVHRSRGDLYAGALVAALRCLFWFNPLLHYGAARFRHDQELACDAAVLRRHPQSRRAYGDALLKTQLADRPLPLGCHWFGSHPLKERIAMLKHHSPHRLRGFTGLVLAALLSLAAGWTVWAAQPAAPSAEELQLQMTLTLNGGGERVETATMRPGQPKAFTYSQDGQRWDMTLTLKPMDEGQVHIAAEILRDGASQGSPRLITKLGTPAAIGIGEQFPDRFEGIRIEMLVTGGGQVGQPVELTEGLSGPVPAYPAAQVAAGEGGTVMLRVLVGKDGRAVRSEFEPQGSTVPSDSPLVASARETSLKWTFTAQTKDGKPVEAWVAVPVKFEPGKPAAGT</sequence>
<dbReference type="AlphaFoldDB" id="A0A5C4RRG5"/>
<dbReference type="InterPro" id="IPR006260">
    <property type="entry name" value="TonB/TolA_C"/>
</dbReference>
<evidence type="ECO:0000313" key="9">
    <source>
        <dbReference type="Proteomes" id="UP000305760"/>
    </source>
</evidence>
<dbReference type="PANTHER" id="PTHR34978:SF3">
    <property type="entry name" value="SLR0241 PROTEIN"/>
    <property type="match status" value="1"/>
</dbReference>
<evidence type="ECO:0000259" key="7">
    <source>
        <dbReference type="Pfam" id="PF05569"/>
    </source>
</evidence>
<dbReference type="GO" id="GO:0016020">
    <property type="term" value="C:membrane"/>
    <property type="evidence" value="ECO:0007669"/>
    <property type="project" value="UniProtKB-SubCell"/>
</dbReference>
<keyword evidence="9" id="KW-1185">Reference proteome</keyword>
<keyword evidence="3 5" id="KW-1133">Transmembrane helix</keyword>
<dbReference type="Proteomes" id="UP000305760">
    <property type="component" value="Unassembled WGS sequence"/>
</dbReference>
<evidence type="ECO:0000256" key="1">
    <source>
        <dbReference type="ARBA" id="ARBA00004167"/>
    </source>
</evidence>
<dbReference type="InterPro" id="IPR008756">
    <property type="entry name" value="Peptidase_M56"/>
</dbReference>
<reference evidence="8 9" key="1">
    <citation type="submission" date="2019-03" db="EMBL/GenBank/DDBJ databases">
        <title>Arenimonas daejeonensis sp. nov., isolated from compost.</title>
        <authorList>
            <person name="Jeon C.O."/>
        </authorList>
    </citation>
    <scope>NUCLEOTIDE SEQUENCE [LARGE SCALE GENOMIC DNA]</scope>
    <source>
        <strain evidence="8 9">R29</strain>
    </source>
</reference>
<dbReference type="PANTHER" id="PTHR34978">
    <property type="entry name" value="POSSIBLE SENSOR-TRANSDUCER PROTEIN BLAR"/>
    <property type="match status" value="1"/>
</dbReference>
<evidence type="ECO:0000256" key="5">
    <source>
        <dbReference type="SAM" id="Phobius"/>
    </source>
</evidence>
<evidence type="ECO:0000259" key="6">
    <source>
        <dbReference type="Pfam" id="PF03544"/>
    </source>
</evidence>
<feature type="transmembrane region" description="Helical" evidence="5">
    <location>
        <begin position="88"/>
        <end position="108"/>
    </location>
</feature>
<protein>
    <submittedName>
        <fullName evidence="8">TonB family protein</fullName>
    </submittedName>
</protein>
<evidence type="ECO:0000256" key="4">
    <source>
        <dbReference type="ARBA" id="ARBA00023136"/>
    </source>
</evidence>
<organism evidence="8 9">
    <name type="scientific">Arenimonas terrae</name>
    <dbReference type="NCBI Taxonomy" id="2546226"/>
    <lineage>
        <taxon>Bacteria</taxon>
        <taxon>Pseudomonadati</taxon>
        <taxon>Pseudomonadota</taxon>
        <taxon>Gammaproteobacteria</taxon>
        <taxon>Lysobacterales</taxon>
        <taxon>Lysobacteraceae</taxon>
        <taxon>Arenimonas</taxon>
    </lineage>
</organism>
<feature type="transmembrane region" description="Helical" evidence="5">
    <location>
        <begin position="6"/>
        <end position="26"/>
    </location>
</feature>
<accession>A0A5C4RRG5</accession>
<dbReference type="GO" id="GO:0055085">
    <property type="term" value="P:transmembrane transport"/>
    <property type="evidence" value="ECO:0007669"/>
    <property type="project" value="InterPro"/>
</dbReference>
<dbReference type="Pfam" id="PF05569">
    <property type="entry name" value="Peptidase_M56"/>
    <property type="match status" value="1"/>
</dbReference>
<dbReference type="InterPro" id="IPR052173">
    <property type="entry name" value="Beta-lactam_resp_regulator"/>
</dbReference>
<gene>
    <name evidence="8" type="ORF">E1B00_10565</name>
</gene>
<dbReference type="SUPFAM" id="SSF74653">
    <property type="entry name" value="TolA/TonB C-terminal domain"/>
    <property type="match status" value="1"/>
</dbReference>
<feature type="domain" description="TonB C-terminal" evidence="6">
    <location>
        <begin position="419"/>
        <end position="499"/>
    </location>
</feature>
<evidence type="ECO:0000313" key="8">
    <source>
        <dbReference type="EMBL" id="TNJ33770.1"/>
    </source>
</evidence>
<comment type="caution">
    <text evidence="8">The sequence shown here is derived from an EMBL/GenBank/DDBJ whole genome shotgun (WGS) entry which is preliminary data.</text>
</comment>
<proteinExistence type="predicted"/>
<dbReference type="Gene3D" id="3.30.1150.10">
    <property type="match status" value="1"/>
</dbReference>
<keyword evidence="2 5" id="KW-0812">Transmembrane</keyword>
<evidence type="ECO:0000256" key="2">
    <source>
        <dbReference type="ARBA" id="ARBA00022692"/>
    </source>
</evidence>
<dbReference type="OrthoDB" id="1628901at2"/>
<name>A0A5C4RRG5_9GAMM</name>
<keyword evidence="4 5" id="KW-0472">Membrane</keyword>
<dbReference type="InterPro" id="IPR037682">
    <property type="entry name" value="TonB_C"/>
</dbReference>
<dbReference type="CDD" id="cd07341">
    <property type="entry name" value="M56_BlaR1_MecR1_like"/>
    <property type="match status" value="1"/>
</dbReference>
<comment type="subcellular location">
    <subcellularLocation>
        <location evidence="1">Membrane</location>
        <topology evidence="1">Single-pass membrane protein</topology>
    </subcellularLocation>
</comment>
<feature type="transmembrane region" description="Helical" evidence="5">
    <location>
        <begin position="268"/>
        <end position="289"/>
    </location>
</feature>
<dbReference type="NCBIfam" id="TIGR01352">
    <property type="entry name" value="tonB_Cterm"/>
    <property type="match status" value="1"/>
</dbReference>
<feature type="transmembrane region" description="Helical" evidence="5">
    <location>
        <begin position="38"/>
        <end position="59"/>
    </location>
</feature>